<sequence length="115" mass="13065">MKTKSIAIVSLLVLCFFTLTSLRSATQETMTFEGTYDGHEDYGYNFIGTDTDDNEYTMTFQDIDAKLLSNFDLKSEALVGKKFTVTYTIESEVVTDEDGYDEETETYSIVNLKQN</sequence>
<keyword evidence="3" id="KW-1185">Reference proteome</keyword>
<feature type="chain" id="PRO_5022687138" evidence="1">
    <location>
        <begin position="26"/>
        <end position="115"/>
    </location>
</feature>
<keyword evidence="1" id="KW-0732">Signal</keyword>
<evidence type="ECO:0000256" key="1">
    <source>
        <dbReference type="SAM" id="SignalP"/>
    </source>
</evidence>
<accession>A0A5C6ZHH6</accession>
<organism evidence="2 3">
    <name type="scientific">Subsaximicrobium wynnwilliamsii</name>
    <dbReference type="NCBI Taxonomy" id="291179"/>
    <lineage>
        <taxon>Bacteria</taxon>
        <taxon>Pseudomonadati</taxon>
        <taxon>Bacteroidota</taxon>
        <taxon>Flavobacteriia</taxon>
        <taxon>Flavobacteriales</taxon>
        <taxon>Flavobacteriaceae</taxon>
        <taxon>Subsaximicrobium</taxon>
    </lineage>
</organism>
<dbReference type="EMBL" id="VORO01000008">
    <property type="protein sequence ID" value="TXD89188.1"/>
    <property type="molecule type" value="Genomic_DNA"/>
</dbReference>
<proteinExistence type="predicted"/>
<dbReference type="OrthoDB" id="1450289at2"/>
<gene>
    <name evidence="2" type="ORF">ESY86_09010</name>
</gene>
<dbReference type="RefSeq" id="WP_147086271.1">
    <property type="nucleotide sequence ID" value="NZ_VORM01000008.1"/>
</dbReference>
<evidence type="ECO:0000313" key="2">
    <source>
        <dbReference type="EMBL" id="TXD89188.1"/>
    </source>
</evidence>
<reference evidence="2 3" key="1">
    <citation type="submission" date="2019-08" db="EMBL/GenBank/DDBJ databases">
        <title>Genomes of Subsaximicrobium wynnwilliamsii strains.</title>
        <authorList>
            <person name="Bowman J.P."/>
        </authorList>
    </citation>
    <scope>NUCLEOTIDE SEQUENCE [LARGE SCALE GENOMIC DNA]</scope>
    <source>
        <strain evidence="2 3">2-80-2</strain>
    </source>
</reference>
<feature type="signal peptide" evidence="1">
    <location>
        <begin position="1"/>
        <end position="25"/>
    </location>
</feature>
<comment type="caution">
    <text evidence="2">The sequence shown here is derived from an EMBL/GenBank/DDBJ whole genome shotgun (WGS) entry which is preliminary data.</text>
</comment>
<evidence type="ECO:0000313" key="3">
    <source>
        <dbReference type="Proteomes" id="UP000321578"/>
    </source>
</evidence>
<dbReference type="Proteomes" id="UP000321578">
    <property type="component" value="Unassembled WGS sequence"/>
</dbReference>
<dbReference type="AlphaFoldDB" id="A0A5C6ZHH6"/>
<protein>
    <submittedName>
        <fullName evidence="2">Uncharacterized protein</fullName>
    </submittedName>
</protein>
<name>A0A5C6ZHH6_9FLAO</name>